<dbReference type="Proteomes" id="UP000434409">
    <property type="component" value="Unassembled WGS sequence"/>
</dbReference>
<gene>
    <name evidence="3" type="ORF">FYJ34_05050</name>
</gene>
<reference evidence="3 4" key="1">
    <citation type="submission" date="2019-08" db="EMBL/GenBank/DDBJ databases">
        <title>In-depth cultivation of the pig gut microbiome towards novel bacterial diversity and tailored functional studies.</title>
        <authorList>
            <person name="Wylensek D."/>
            <person name="Hitch T.C.A."/>
            <person name="Clavel T."/>
        </authorList>
    </citation>
    <scope>NUCLEOTIDE SEQUENCE [LARGE SCALE GENOMIC DNA]</scope>
    <source>
        <strain evidence="3 4">68-1-5</strain>
    </source>
</reference>
<feature type="chain" id="PRO_5026686678" description="CARDB domain-containing protein" evidence="2">
    <location>
        <begin position="28"/>
        <end position="492"/>
    </location>
</feature>
<evidence type="ECO:0000313" key="4">
    <source>
        <dbReference type="Proteomes" id="UP000434409"/>
    </source>
</evidence>
<dbReference type="EMBL" id="VULY01000018">
    <property type="protein sequence ID" value="MSR93645.1"/>
    <property type="molecule type" value="Genomic_DNA"/>
</dbReference>
<keyword evidence="4" id="KW-1185">Reference proteome</keyword>
<dbReference type="AlphaFoldDB" id="A0A6N7UZA4"/>
<keyword evidence="1" id="KW-0472">Membrane</keyword>
<feature type="signal peptide" evidence="2">
    <location>
        <begin position="1"/>
        <end position="27"/>
    </location>
</feature>
<accession>A0A6N7UZA4</accession>
<evidence type="ECO:0000256" key="2">
    <source>
        <dbReference type="SAM" id="SignalP"/>
    </source>
</evidence>
<feature type="transmembrane region" description="Helical" evidence="1">
    <location>
        <begin position="447"/>
        <end position="465"/>
    </location>
</feature>
<dbReference type="PANTHER" id="PTHR35902">
    <property type="entry name" value="S-LAYER DOMAIN-LIKE PROTEIN-RELATED"/>
    <property type="match status" value="1"/>
</dbReference>
<keyword evidence="1" id="KW-0812">Transmembrane</keyword>
<evidence type="ECO:0000313" key="3">
    <source>
        <dbReference type="EMBL" id="MSR93645.1"/>
    </source>
</evidence>
<name>A0A6N7UZA4_9FIRM</name>
<organism evidence="3 4">
    <name type="scientific">Suipraeoptans intestinalis</name>
    <dbReference type="NCBI Taxonomy" id="2606628"/>
    <lineage>
        <taxon>Bacteria</taxon>
        <taxon>Bacillati</taxon>
        <taxon>Bacillota</taxon>
        <taxon>Clostridia</taxon>
        <taxon>Lachnospirales</taxon>
        <taxon>Lachnospiraceae</taxon>
        <taxon>Suipraeoptans</taxon>
    </lineage>
</organism>
<proteinExistence type="predicted"/>
<evidence type="ECO:0000256" key="1">
    <source>
        <dbReference type="SAM" id="Phobius"/>
    </source>
</evidence>
<keyword evidence="2" id="KW-0732">Signal</keyword>
<dbReference type="RefSeq" id="WP_154476745.1">
    <property type="nucleotide sequence ID" value="NZ_VULY01000018.1"/>
</dbReference>
<keyword evidence="1" id="KW-1133">Transmembrane helix</keyword>
<sequence length="492" mass="52232">MKTLRKSGAILLAAVLLCVGIPLMPLAADPVAAVEVKSNKEFTFQAGRSQDIRIVVTNSSGQDLEEVSVTPELASKNDVWPFQEEQSAKKIGLKAGEKKEVNFAFTQKDEIPTGTSRIRFRIRSGGNETESETIYINTTAKTQEIPAGTAANETRQAAEAAKGGESMAETGVSNAEASYVGAGGGGGGNTSVPRVIVTGFTTNPGEVKAGTDFTLTIHLRNTSKTMRVNNMLFDLNAPAEGSEQATSSPAFLPSSGSSSIYLEGIPAGGTADISIAMNAKADLVQKPYNIELSMKYEDANAAQIQATSNLSIPVKQEARFEFSQFEISPESIAVGEEANVMTTLYNLGKIKLYNVKATFEGAAIEKSEIFVGNVEPGGKGSIDSMLKGKTETEGPAKITMTVSYEDEAGNVSTVTKEFQLEVTQESQEDMAAGMEVPAEQPKSPAKLIIGGVGVLAAVIAAVVLIRRRKKKLKANEEEGLLDEVDRSSEDKQ</sequence>
<comment type="caution">
    <text evidence="3">The sequence shown here is derived from an EMBL/GenBank/DDBJ whole genome shotgun (WGS) entry which is preliminary data.</text>
</comment>
<protein>
    <recommendedName>
        <fullName evidence="5">CARDB domain-containing protein</fullName>
    </recommendedName>
</protein>
<evidence type="ECO:0008006" key="5">
    <source>
        <dbReference type="Google" id="ProtNLM"/>
    </source>
</evidence>